<dbReference type="OrthoDB" id="9814362at2"/>
<dbReference type="Gene3D" id="6.10.340.10">
    <property type="match status" value="1"/>
</dbReference>
<keyword evidence="4" id="KW-1133">Transmembrane helix</keyword>
<keyword evidence="8" id="KW-1185">Reference proteome</keyword>
<feature type="transmembrane region" description="Helical" evidence="4">
    <location>
        <begin position="318"/>
        <end position="341"/>
    </location>
</feature>
<dbReference type="SUPFAM" id="SSF158472">
    <property type="entry name" value="HAMP domain-like"/>
    <property type="match status" value="1"/>
</dbReference>
<evidence type="ECO:0000313" key="8">
    <source>
        <dbReference type="Proteomes" id="UP000321567"/>
    </source>
</evidence>
<dbReference type="PRINTS" id="PR00260">
    <property type="entry name" value="CHEMTRNSDUCR"/>
</dbReference>
<dbReference type="Gene3D" id="3.30.450.20">
    <property type="entry name" value="PAS domain"/>
    <property type="match status" value="2"/>
</dbReference>
<feature type="domain" description="Methyl-accepting transducer" evidence="5">
    <location>
        <begin position="433"/>
        <end position="662"/>
    </location>
</feature>
<dbReference type="Pfam" id="PF00015">
    <property type="entry name" value="MCPsignal"/>
    <property type="match status" value="1"/>
</dbReference>
<dbReference type="InterPro" id="IPR004089">
    <property type="entry name" value="MCPsignal_dom"/>
</dbReference>
<evidence type="ECO:0000256" key="3">
    <source>
        <dbReference type="PROSITE-ProRule" id="PRU00284"/>
    </source>
</evidence>
<evidence type="ECO:0000256" key="4">
    <source>
        <dbReference type="SAM" id="Phobius"/>
    </source>
</evidence>
<dbReference type="CDD" id="cd12913">
    <property type="entry name" value="PDC1_MCP_like"/>
    <property type="match status" value="1"/>
</dbReference>
<evidence type="ECO:0000256" key="2">
    <source>
        <dbReference type="ARBA" id="ARBA00029447"/>
    </source>
</evidence>
<dbReference type="SMART" id="SM00304">
    <property type="entry name" value="HAMP"/>
    <property type="match status" value="1"/>
</dbReference>
<dbReference type="Gene3D" id="1.10.287.950">
    <property type="entry name" value="Methyl-accepting chemotaxis protein"/>
    <property type="match status" value="1"/>
</dbReference>
<comment type="similarity">
    <text evidence="2">Belongs to the methyl-accepting chemotaxis (MCP) protein family.</text>
</comment>
<dbReference type="SMART" id="SM00283">
    <property type="entry name" value="MA"/>
    <property type="match status" value="1"/>
</dbReference>
<dbReference type="Pfam" id="PF00672">
    <property type="entry name" value="HAMP"/>
    <property type="match status" value="1"/>
</dbReference>
<keyword evidence="4" id="KW-0472">Membrane</keyword>
<protein>
    <submittedName>
        <fullName evidence="7">Methyl-accepting chemotaxis protein</fullName>
    </submittedName>
</protein>
<gene>
    <name evidence="7" type="ORF">ROR02_06440</name>
</gene>
<comment type="caution">
    <text evidence="7">The sequence shown here is derived from an EMBL/GenBank/DDBJ whole genome shotgun (WGS) entry which is preliminary data.</text>
</comment>
<evidence type="ECO:0000313" key="7">
    <source>
        <dbReference type="EMBL" id="GEO80513.1"/>
    </source>
</evidence>
<dbReference type="GO" id="GO:0006935">
    <property type="term" value="P:chemotaxis"/>
    <property type="evidence" value="ECO:0007669"/>
    <property type="project" value="InterPro"/>
</dbReference>
<proteinExistence type="inferred from homology"/>
<dbReference type="GO" id="GO:0004888">
    <property type="term" value="F:transmembrane signaling receptor activity"/>
    <property type="evidence" value="ECO:0007669"/>
    <property type="project" value="InterPro"/>
</dbReference>
<reference evidence="7 8" key="1">
    <citation type="submission" date="2019-07" db="EMBL/GenBank/DDBJ databases">
        <title>Whole genome shotgun sequence of Rhodospirillum oryzae NBRC 107573.</title>
        <authorList>
            <person name="Hosoyama A."/>
            <person name="Uohara A."/>
            <person name="Ohji S."/>
            <person name="Ichikawa N."/>
        </authorList>
    </citation>
    <scope>NUCLEOTIDE SEQUENCE [LARGE SCALE GENOMIC DNA]</scope>
    <source>
        <strain evidence="7 8">NBRC 107573</strain>
    </source>
</reference>
<evidence type="ECO:0000256" key="1">
    <source>
        <dbReference type="ARBA" id="ARBA00023224"/>
    </source>
</evidence>
<dbReference type="InterPro" id="IPR004090">
    <property type="entry name" value="Chemotax_Me-accpt_rcpt"/>
</dbReference>
<keyword evidence="1 3" id="KW-0807">Transducer</keyword>
<dbReference type="AlphaFoldDB" id="A0A512H4Y7"/>
<dbReference type="CDD" id="cd06225">
    <property type="entry name" value="HAMP"/>
    <property type="match status" value="1"/>
</dbReference>
<dbReference type="EMBL" id="BJZO01000011">
    <property type="protein sequence ID" value="GEO80513.1"/>
    <property type="molecule type" value="Genomic_DNA"/>
</dbReference>
<dbReference type="SUPFAM" id="SSF58104">
    <property type="entry name" value="Methyl-accepting chemotaxis protein (MCP) signaling domain"/>
    <property type="match status" value="1"/>
</dbReference>
<dbReference type="GO" id="GO:0007165">
    <property type="term" value="P:signal transduction"/>
    <property type="evidence" value="ECO:0007669"/>
    <property type="project" value="UniProtKB-KW"/>
</dbReference>
<keyword evidence="4" id="KW-0812">Transmembrane</keyword>
<dbReference type="PANTHER" id="PTHR32089:SF112">
    <property type="entry name" value="LYSOZYME-LIKE PROTEIN-RELATED"/>
    <property type="match status" value="1"/>
</dbReference>
<organism evidence="7 8">
    <name type="scientific">Pararhodospirillum oryzae</name>
    <dbReference type="NCBI Taxonomy" id="478448"/>
    <lineage>
        <taxon>Bacteria</taxon>
        <taxon>Pseudomonadati</taxon>
        <taxon>Pseudomonadota</taxon>
        <taxon>Alphaproteobacteria</taxon>
        <taxon>Rhodospirillales</taxon>
        <taxon>Rhodospirillaceae</taxon>
        <taxon>Pararhodospirillum</taxon>
    </lineage>
</organism>
<evidence type="ECO:0000259" key="5">
    <source>
        <dbReference type="PROSITE" id="PS50111"/>
    </source>
</evidence>
<accession>A0A512H4Y7</accession>
<name>A0A512H4Y7_9PROT</name>
<dbReference type="GO" id="GO:0016020">
    <property type="term" value="C:membrane"/>
    <property type="evidence" value="ECO:0007669"/>
    <property type="project" value="InterPro"/>
</dbReference>
<dbReference type="RefSeq" id="WP_147162570.1">
    <property type="nucleotide sequence ID" value="NZ_BJZO01000011.1"/>
</dbReference>
<dbReference type="PROSITE" id="PS50885">
    <property type="entry name" value="HAMP"/>
    <property type="match status" value="1"/>
</dbReference>
<feature type="domain" description="HAMP" evidence="6">
    <location>
        <begin position="338"/>
        <end position="392"/>
    </location>
</feature>
<dbReference type="PANTHER" id="PTHR32089">
    <property type="entry name" value="METHYL-ACCEPTING CHEMOTAXIS PROTEIN MCPB"/>
    <property type="match status" value="1"/>
</dbReference>
<dbReference type="PROSITE" id="PS50111">
    <property type="entry name" value="CHEMOTAXIS_TRANSDUC_2"/>
    <property type="match status" value="1"/>
</dbReference>
<evidence type="ECO:0000259" key="6">
    <source>
        <dbReference type="PROSITE" id="PS50885"/>
    </source>
</evidence>
<dbReference type="InterPro" id="IPR003660">
    <property type="entry name" value="HAMP_dom"/>
</dbReference>
<dbReference type="Proteomes" id="UP000321567">
    <property type="component" value="Unassembled WGS sequence"/>
</dbReference>
<sequence length="695" mass="72479">MSIRVKIILAAVAVVFLGLAGLIGVTVGVQASSSRASALARLQEEARAEAREAGVSVTRAVAVVEAMAATLGRWNQEGRFDRATAADLAHQAMSIDPSFFGGCVVAAPNGFGPDAPHKGTDFSDADGRFAPYFYRGTDGSIVYEPVAIPNEAEADAWYGLPQRENRLVVTDPFSYTVGNGGAILMSTVAAPVIGPQGRPAGVTTIDMALTDIQKNVEALRPLGVGRAALLASNGAWVATPRADRLGTVSDPAETGALMQAIAKGRSHTDRWQESAGGDAMIRVAVPLTFPGVRETWSLLLMVPEDAVMADANRLRTTLLLIGLGALGVTIVVLAAVTTWLVRPVGAIAGTLRRLADGDTSVNVGKEAGRADEVGDMARAVATFRETALARERLEKQSEEERTSSDRRRRDDLMGIAERFEQEIDGVIRTVRRRAQAMDEVSGHVQEQAHGAIGQATETRETTDGMAGTVGTVATAMEHLADAINEISRQMQRANDAAATGGAQTQGAVARIQGLVEAATQIGDVVTLITDIANRTNLLALNATIEAARAGEAGKGFAVVAHEVKNLATQTARATERIAQQVADIQASTSQAAAEIEGVAHHIGVLSEINASVAGAVEEQNAATAEMNRALAQVSQGAQDLSRLSASASSGADDTGRALESLATDLAHLVTAIGEVEHKADAFVRSLRASAQGGGH</sequence>
<dbReference type="Pfam" id="PF22673">
    <property type="entry name" value="MCP-like_PDC_1"/>
    <property type="match status" value="1"/>
</dbReference>